<dbReference type="eggNOG" id="ENOG502QTMQ">
    <property type="taxonomic scope" value="Eukaryota"/>
</dbReference>
<dbReference type="GO" id="GO:0043622">
    <property type="term" value="P:cortical microtubule organization"/>
    <property type="evidence" value="ECO:0007669"/>
    <property type="project" value="TreeGrafter"/>
</dbReference>
<reference evidence="2" key="3">
    <citation type="submission" date="2015-04" db="UniProtKB">
        <authorList>
            <consortium name="EnsemblPlants"/>
        </authorList>
    </citation>
    <scope>IDENTIFICATION</scope>
</reference>
<dbReference type="Proteomes" id="UP000032180">
    <property type="component" value="Chromosome 5"/>
</dbReference>
<feature type="compositionally biased region" description="Polar residues" evidence="1">
    <location>
        <begin position="216"/>
        <end position="236"/>
    </location>
</feature>
<feature type="compositionally biased region" description="Polar residues" evidence="1">
    <location>
        <begin position="498"/>
        <end position="523"/>
    </location>
</feature>
<feature type="compositionally biased region" description="Polar residues" evidence="1">
    <location>
        <begin position="417"/>
        <end position="432"/>
    </location>
</feature>
<dbReference type="PANTHER" id="PTHR31949:SF2">
    <property type="entry name" value="OS05G0480600 PROTEIN"/>
    <property type="match status" value="1"/>
</dbReference>
<reference evidence="3" key="2">
    <citation type="submission" date="2013-12" db="EMBL/GenBank/DDBJ databases">
        <authorList>
            <person name="Yu Y."/>
            <person name="Lee S."/>
            <person name="de Baynast K."/>
            <person name="Wissotski M."/>
            <person name="Liu L."/>
            <person name="Talag J."/>
            <person name="Goicoechea J."/>
            <person name="Angelova A."/>
            <person name="Jetty R."/>
            <person name="Kudrna D."/>
            <person name="Golser W."/>
            <person name="Rivera L."/>
            <person name="Zhang J."/>
            <person name="Wing R."/>
        </authorList>
    </citation>
    <scope>NUCLEOTIDE SEQUENCE</scope>
</reference>
<feature type="region of interest" description="Disordered" evidence="1">
    <location>
        <begin position="567"/>
        <end position="590"/>
    </location>
</feature>
<evidence type="ECO:0000313" key="3">
    <source>
        <dbReference type="Proteomes" id="UP000032180"/>
    </source>
</evidence>
<feature type="compositionally biased region" description="Low complexity" evidence="1">
    <location>
        <begin position="101"/>
        <end position="121"/>
    </location>
</feature>
<feature type="compositionally biased region" description="Low complexity" evidence="1">
    <location>
        <begin position="374"/>
        <end position="388"/>
    </location>
</feature>
<proteinExistence type="predicted"/>
<dbReference type="EnsemblPlants" id="LPERR05G16260.1">
    <property type="protein sequence ID" value="LPERR05G16260.1"/>
    <property type="gene ID" value="LPERR05G16260"/>
</dbReference>
<feature type="compositionally biased region" description="Low complexity" evidence="1">
    <location>
        <begin position="241"/>
        <end position="266"/>
    </location>
</feature>
<feature type="compositionally biased region" description="Polar residues" evidence="1">
    <location>
        <begin position="62"/>
        <end position="83"/>
    </location>
</feature>
<feature type="region of interest" description="Disordered" evidence="1">
    <location>
        <begin position="101"/>
        <end position="437"/>
    </location>
</feature>
<evidence type="ECO:0008006" key="4">
    <source>
        <dbReference type="Google" id="ProtNLM"/>
    </source>
</evidence>
<dbReference type="Gramene" id="LPERR05G16260.1">
    <property type="protein sequence ID" value="LPERR05G16260.1"/>
    <property type="gene ID" value="LPERR05G16260"/>
</dbReference>
<dbReference type="STRING" id="77586.A0A0D9WHS0"/>
<feature type="compositionally biased region" description="Low complexity" evidence="1">
    <location>
        <begin position="307"/>
        <end position="318"/>
    </location>
</feature>
<sequence>MEDLLGSEIGKNDYDWLLTPPGTPRLPALEVAEKTPSSNILPKRTPTRSSSTTRASRLSVSQTENGISTAPTRPARSNSVTRPSIHSTLMASSNRTAVLNTSISSVSSRPTTPSRRSSTIVAPKQSVSASRPVPARSSTPVKTRPSTPAKTRPSTPVRTRQATNSTSDSAAAKITSAQNSRPSTPTSRSRTMPNSSSGAIPAMSRTGASLGMVPATSRSNGSTVSATSRPGSSSGNVPGISRATSLSSSTIPSMSRSSSRSSTPTRQPAIRSSAPAIGRSPSVGRSSSISSLTSSINRPAANGGRNSAPSSAPSSRPSSPSPRPRAPVRPLDIPDFPNETPPNLRTKLPERPLSAGRSRPGMALGVRSTPNSESSAASAPVKKVAVPAMSRSKFSDAPSKTPLTNGRQNRQSERSIMDSQPTKVSRPATGTDNGFGMTMSKKSLDMAIRHMDIRQNLGGIRGASLFPHSIRSTAGKNKPARMSDPGHTISNGDRHYTDNGSINGHFSGDSNGALSRNGGSSTDSPDRGSIGGKETLSELDMYGSSRYEAMLLREDVRNTSWLHGFDDIKPDQSPLFDHRFEPLPEPFSPL</sequence>
<keyword evidence="3" id="KW-1185">Reference proteome</keyword>
<feature type="region of interest" description="Disordered" evidence="1">
    <location>
        <begin position="1"/>
        <end position="83"/>
    </location>
</feature>
<feature type="compositionally biased region" description="Low complexity" evidence="1">
    <location>
        <begin position="280"/>
        <end position="295"/>
    </location>
</feature>
<accession>A0A0D9WHS0</accession>
<feature type="compositionally biased region" description="Basic and acidic residues" evidence="1">
    <location>
        <begin position="567"/>
        <end position="582"/>
    </location>
</feature>
<dbReference type="HOGENOM" id="CLU_019544_0_0_1"/>
<reference evidence="2 3" key="1">
    <citation type="submission" date="2012-08" db="EMBL/GenBank/DDBJ databases">
        <title>Oryza genome evolution.</title>
        <authorList>
            <person name="Wing R.A."/>
        </authorList>
    </citation>
    <scope>NUCLEOTIDE SEQUENCE</scope>
</reference>
<feature type="region of interest" description="Disordered" evidence="1">
    <location>
        <begin position="468"/>
        <end position="538"/>
    </location>
</feature>
<evidence type="ECO:0000256" key="1">
    <source>
        <dbReference type="SAM" id="MobiDB-lite"/>
    </source>
</evidence>
<dbReference type="PANTHER" id="PTHR31949">
    <property type="entry name" value="GASTRIC MUCIN-LIKE PROTEIN"/>
    <property type="match status" value="1"/>
</dbReference>
<dbReference type="GO" id="GO:0055028">
    <property type="term" value="C:cortical microtubule"/>
    <property type="evidence" value="ECO:0007669"/>
    <property type="project" value="TreeGrafter"/>
</dbReference>
<name>A0A0D9WHS0_9ORYZ</name>
<dbReference type="AlphaFoldDB" id="A0A0D9WHS0"/>
<organism evidence="2 3">
    <name type="scientific">Leersia perrieri</name>
    <dbReference type="NCBI Taxonomy" id="77586"/>
    <lineage>
        <taxon>Eukaryota</taxon>
        <taxon>Viridiplantae</taxon>
        <taxon>Streptophyta</taxon>
        <taxon>Embryophyta</taxon>
        <taxon>Tracheophyta</taxon>
        <taxon>Spermatophyta</taxon>
        <taxon>Magnoliopsida</taxon>
        <taxon>Liliopsida</taxon>
        <taxon>Poales</taxon>
        <taxon>Poaceae</taxon>
        <taxon>BOP clade</taxon>
        <taxon>Oryzoideae</taxon>
        <taxon>Oryzeae</taxon>
        <taxon>Oryzinae</taxon>
        <taxon>Leersia</taxon>
    </lineage>
</organism>
<evidence type="ECO:0000313" key="2">
    <source>
        <dbReference type="EnsemblPlants" id="LPERR05G16260.1"/>
    </source>
</evidence>
<feature type="compositionally biased region" description="Low complexity" evidence="1">
    <location>
        <begin position="179"/>
        <end position="197"/>
    </location>
</feature>
<protein>
    <recommendedName>
        <fullName evidence="4">Proline-rich family protein</fullName>
    </recommendedName>
</protein>
<feature type="compositionally biased region" description="Low complexity" evidence="1">
    <location>
        <begin position="47"/>
        <end position="61"/>
    </location>
</feature>
<feature type="compositionally biased region" description="Polar residues" evidence="1">
    <location>
        <begin position="136"/>
        <end position="169"/>
    </location>
</feature>